<accession>A0A8W4F980</accession>
<name>A0A8W4F980_PIG</name>
<reference evidence="1" key="2">
    <citation type="submission" date="2025-08" db="UniProtKB">
        <authorList>
            <consortium name="Ensembl"/>
        </authorList>
    </citation>
    <scope>IDENTIFICATION</scope>
</reference>
<evidence type="ECO:0000313" key="1">
    <source>
        <dbReference type="Ensembl" id="ENSSSCP00000075881.1"/>
    </source>
</evidence>
<reference evidence="1" key="1">
    <citation type="journal article" date="2020" name="Gigascience">
        <title>An improved pig reference genome sequence to enable pig genetics and genomics research.</title>
        <authorList>
            <person name="Warr A."/>
            <person name="Affara N."/>
            <person name="Aken B."/>
            <person name="Beiki H."/>
            <person name="Bickhart D.M."/>
            <person name="Billis K."/>
            <person name="Chow W."/>
            <person name="Eory L."/>
            <person name="Finlayson H.A."/>
            <person name="Flicek P."/>
            <person name="Giron C.G."/>
            <person name="Griffin D.K."/>
            <person name="Hall R."/>
            <person name="Hannum G."/>
            <person name="Hourlier T."/>
            <person name="Howe K."/>
            <person name="Hume D.A."/>
            <person name="Izuogu O."/>
            <person name="Kim K."/>
            <person name="Koren S."/>
            <person name="Liu H."/>
            <person name="Manchanda N."/>
            <person name="Martin F.J."/>
            <person name="Nonneman D.J."/>
            <person name="O'Connor R.E."/>
            <person name="Phillippy A.M."/>
            <person name="Rohrer G.A."/>
            <person name="Rosen B.D."/>
            <person name="Rund L.A."/>
            <person name="Sargent C.A."/>
            <person name="Schook L.B."/>
            <person name="Schroeder S.G."/>
            <person name="Schwartz A.S."/>
            <person name="Skinner B.M."/>
            <person name="Talbot R."/>
            <person name="Tseng E."/>
            <person name="Tuggle C.K."/>
            <person name="Watson M."/>
            <person name="Smith T.P.L."/>
            <person name="Archibald A.L."/>
        </authorList>
    </citation>
    <scope>NUCLEOTIDE SEQUENCE [LARGE SCALE GENOMIC DNA]</scope>
    <source>
        <strain evidence="1">Duroc</strain>
    </source>
</reference>
<dbReference type="GeneTree" id="ENSGT01150000286916"/>
<keyword evidence="2" id="KW-1185">Reference proteome</keyword>
<dbReference type="Proteomes" id="UP000008227">
    <property type="component" value="Chromosome 12"/>
</dbReference>
<organism evidence="1 2">
    <name type="scientific">Sus scrofa</name>
    <name type="common">Pig</name>
    <dbReference type="NCBI Taxonomy" id="9823"/>
    <lineage>
        <taxon>Eukaryota</taxon>
        <taxon>Metazoa</taxon>
        <taxon>Chordata</taxon>
        <taxon>Craniata</taxon>
        <taxon>Vertebrata</taxon>
        <taxon>Euteleostomi</taxon>
        <taxon>Mammalia</taxon>
        <taxon>Eutheria</taxon>
        <taxon>Laurasiatheria</taxon>
        <taxon>Artiodactyla</taxon>
        <taxon>Suina</taxon>
        <taxon>Suidae</taxon>
        <taxon>Sus</taxon>
    </lineage>
</organism>
<sequence length="135" mass="16042">MTRKDTCTPVFTAALHTIAKTWKQPKCPSTEEWIQKMWYMYTMECYSAIKREEIMAFGATQMDLEIIMLSEVSQPVRHQRYMLSLYMWTLKKGHSKLLCRTDIDSQTLKNLCFPGFLQYPAPTHSLWVQWSSFYH</sequence>
<evidence type="ECO:0000313" key="2">
    <source>
        <dbReference type="Proteomes" id="UP000008227"/>
    </source>
</evidence>
<proteinExistence type="predicted"/>
<dbReference type="AlphaFoldDB" id="A0A8W4F980"/>
<protein>
    <submittedName>
        <fullName evidence="1">Uncharacterized protein</fullName>
    </submittedName>
</protein>
<dbReference type="Ensembl" id="ENSSSCT00000082894.1">
    <property type="protein sequence ID" value="ENSSSCP00000075881.1"/>
    <property type="gene ID" value="ENSSSCG00000042533.1"/>
</dbReference>
<reference evidence="1" key="3">
    <citation type="submission" date="2025-09" db="UniProtKB">
        <authorList>
            <consortium name="Ensembl"/>
        </authorList>
    </citation>
    <scope>IDENTIFICATION</scope>
</reference>